<reference evidence="6 7" key="1">
    <citation type="submission" date="2023-01" db="EMBL/GenBank/DDBJ databases">
        <title>Complete genome sequence of Roseicyclus marinus strain Dej080120_10.</title>
        <authorList>
            <person name="Ueki S."/>
            <person name="Maruyama F."/>
        </authorList>
    </citation>
    <scope>NUCLEOTIDE SEQUENCE [LARGE SCALE GENOMIC DNA]</scope>
    <source>
        <strain evidence="6 7">Dej080120_10</strain>
    </source>
</reference>
<dbReference type="InterPro" id="IPR036134">
    <property type="entry name" value="Crypto/Photolyase_FAD-like_sf"/>
</dbReference>
<feature type="domain" description="Cryptochrome/DNA photolyase FAD-binding" evidence="5">
    <location>
        <begin position="76"/>
        <end position="200"/>
    </location>
</feature>
<keyword evidence="1 3" id="KW-0285">Flavoprotein</keyword>
<dbReference type="GO" id="GO:0003904">
    <property type="term" value="F:deoxyribodipyrimidine photo-lyase activity"/>
    <property type="evidence" value="ECO:0007669"/>
    <property type="project" value="TreeGrafter"/>
</dbReference>
<organism evidence="6 7">
    <name type="scientific">Roseicyclus marinus</name>
    <dbReference type="NCBI Taxonomy" id="2161673"/>
    <lineage>
        <taxon>Bacteria</taxon>
        <taxon>Pseudomonadati</taxon>
        <taxon>Pseudomonadota</taxon>
        <taxon>Alphaproteobacteria</taxon>
        <taxon>Rhodobacterales</taxon>
        <taxon>Roseobacteraceae</taxon>
        <taxon>Roseicyclus</taxon>
    </lineage>
</organism>
<protein>
    <recommendedName>
        <fullName evidence="5">Cryptochrome/DNA photolyase FAD-binding domain-containing protein</fullName>
    </recommendedName>
</protein>
<evidence type="ECO:0000259" key="5">
    <source>
        <dbReference type="Pfam" id="PF03441"/>
    </source>
</evidence>
<dbReference type="GO" id="GO:0003677">
    <property type="term" value="F:DNA binding"/>
    <property type="evidence" value="ECO:0007669"/>
    <property type="project" value="TreeGrafter"/>
</dbReference>
<feature type="binding site" evidence="3">
    <location>
        <begin position="176"/>
        <end position="178"/>
    </location>
    <ligand>
        <name>FAD</name>
        <dbReference type="ChEBI" id="CHEBI:57692"/>
    </ligand>
</feature>
<evidence type="ECO:0000256" key="1">
    <source>
        <dbReference type="ARBA" id="ARBA00022630"/>
    </source>
</evidence>
<keyword evidence="2 3" id="KW-0274">FAD</keyword>
<dbReference type="RefSeq" id="WP_338271866.1">
    <property type="nucleotide sequence ID" value="NZ_AP027266.1"/>
</dbReference>
<gene>
    <name evidence="6" type="ORF">MACH21_21660</name>
</gene>
<name>A0AA48HI21_9RHOB</name>
<keyword evidence="7" id="KW-1185">Reference proteome</keyword>
<dbReference type="InterPro" id="IPR005101">
    <property type="entry name" value="Cryptochr/Photolyase_FAD-bd"/>
</dbReference>
<evidence type="ECO:0000313" key="6">
    <source>
        <dbReference type="EMBL" id="BDW85989.1"/>
    </source>
</evidence>
<evidence type="ECO:0000256" key="3">
    <source>
        <dbReference type="PIRSR" id="PIRSR602081-1"/>
    </source>
</evidence>
<feature type="region of interest" description="Disordered" evidence="4">
    <location>
        <begin position="218"/>
        <end position="245"/>
    </location>
</feature>
<evidence type="ECO:0000313" key="7">
    <source>
        <dbReference type="Proteomes" id="UP001337723"/>
    </source>
</evidence>
<dbReference type="KEGG" id="rmai:MACH21_21660"/>
<feature type="binding site" evidence="3">
    <location>
        <position position="29"/>
    </location>
    <ligand>
        <name>FAD</name>
        <dbReference type="ChEBI" id="CHEBI:57692"/>
    </ligand>
</feature>
<feature type="binding site" evidence="3">
    <location>
        <position position="76"/>
    </location>
    <ligand>
        <name>FAD</name>
        <dbReference type="ChEBI" id="CHEBI:57692"/>
    </ligand>
</feature>
<dbReference type="GO" id="GO:0071949">
    <property type="term" value="F:FAD binding"/>
    <property type="evidence" value="ECO:0007669"/>
    <property type="project" value="TreeGrafter"/>
</dbReference>
<evidence type="ECO:0000256" key="2">
    <source>
        <dbReference type="ARBA" id="ARBA00022827"/>
    </source>
</evidence>
<dbReference type="EMBL" id="AP027266">
    <property type="protein sequence ID" value="BDW85989.1"/>
    <property type="molecule type" value="Genomic_DNA"/>
</dbReference>
<dbReference type="Gene3D" id="1.10.579.10">
    <property type="entry name" value="DNA Cyclobutane Dipyrimidine Photolyase, subunit A, domain 3"/>
    <property type="match status" value="1"/>
</dbReference>
<dbReference type="Pfam" id="PF03441">
    <property type="entry name" value="FAD_binding_7"/>
    <property type="match status" value="1"/>
</dbReference>
<dbReference type="PANTHER" id="PTHR11455">
    <property type="entry name" value="CRYPTOCHROME"/>
    <property type="match status" value="1"/>
</dbReference>
<dbReference type="SUPFAM" id="SSF48173">
    <property type="entry name" value="Cryptochrome/photolyase FAD-binding domain"/>
    <property type="match status" value="1"/>
</dbReference>
<proteinExistence type="predicted"/>
<feature type="compositionally biased region" description="Basic and acidic residues" evidence="4">
    <location>
        <begin position="224"/>
        <end position="233"/>
    </location>
</feature>
<dbReference type="PANTHER" id="PTHR11455:SF9">
    <property type="entry name" value="CRYPTOCHROME CIRCADIAN CLOCK 5 ISOFORM X1"/>
    <property type="match status" value="1"/>
</dbReference>
<dbReference type="Proteomes" id="UP001337723">
    <property type="component" value="Chromosome"/>
</dbReference>
<accession>A0AA48HI21</accession>
<evidence type="ECO:0000256" key="4">
    <source>
        <dbReference type="SAM" id="MobiDB-lite"/>
    </source>
</evidence>
<dbReference type="InterPro" id="IPR002081">
    <property type="entry name" value="Cryptochrome/DNA_photolyase_1"/>
</dbReference>
<sequence length="397" mass="43930">MTDTALPPATRTQALERLRRFLPHAGRDYAAQRNHDLPGHPHVSTLSPWLRHRLITEAEVLEAVLGRHSLQAAEKFVQEVYWRTYWKGWLELRPAIWGDYRAGLDRVLADGSMTDRLAQAEAGQTGIACFDAWMQELVATGYLHNHARMWAASIWIFTLRLPWEAGADLFLRHLLDGDPASNTLSWRWVAGLQTKGKHYLARPDNIAKYTGGRFQPTGLVTDAEPLRGPDAPKPRPAPRGDTPRPGLKTAILLTEEDLSPGFLLDALDGPPVAHAALLSVTGRSPRPVAPRVLDFTRAAITDARDRWSDRMGAAGPLTDDPGDILTWAKAQGIEQLVTPYAPVGPAATALSRLDRALAAERITLVRLLRPYDASAWPHATHGFFRFKEAIPALVAEL</sequence>
<dbReference type="Gene3D" id="1.25.40.80">
    <property type="match status" value="1"/>
</dbReference>
<comment type="cofactor">
    <cofactor evidence="3">
        <name>FAD</name>
        <dbReference type="ChEBI" id="CHEBI:57692"/>
    </cofactor>
    <text evidence="3">Binds 1 FAD per subunit.</text>
</comment>
<dbReference type="AlphaFoldDB" id="A0AA48HI21"/>